<comment type="catalytic activity">
    <reaction evidence="3">
        <text>uridine + phosphate = alpha-D-ribose 1-phosphate + uracil</text>
        <dbReference type="Rhea" id="RHEA:24388"/>
        <dbReference type="ChEBI" id="CHEBI:16704"/>
        <dbReference type="ChEBI" id="CHEBI:17568"/>
        <dbReference type="ChEBI" id="CHEBI:43474"/>
        <dbReference type="ChEBI" id="CHEBI:57720"/>
        <dbReference type="EC" id="2.4.2.3"/>
    </reaction>
</comment>
<dbReference type="SUPFAM" id="SSF53167">
    <property type="entry name" value="Purine and uridine phosphorylases"/>
    <property type="match status" value="1"/>
</dbReference>
<evidence type="ECO:0000256" key="1">
    <source>
        <dbReference type="ARBA" id="ARBA00011888"/>
    </source>
</evidence>
<evidence type="ECO:0000256" key="2">
    <source>
        <dbReference type="ARBA" id="ARBA00021980"/>
    </source>
</evidence>
<protein>
    <recommendedName>
        <fullName evidence="2">Uridine phosphorylase</fullName>
        <ecNumber evidence="1">2.4.2.3</ecNumber>
    </recommendedName>
</protein>
<evidence type="ECO:0000256" key="3">
    <source>
        <dbReference type="ARBA" id="ARBA00048447"/>
    </source>
</evidence>
<feature type="domain" description="Nucleoside phosphorylase" evidence="4">
    <location>
        <begin position="28"/>
        <end position="272"/>
    </location>
</feature>
<dbReference type="RefSeq" id="WP_114366554.1">
    <property type="nucleotide sequence ID" value="NZ_BHZF01000003.1"/>
</dbReference>
<dbReference type="EMBL" id="QPJS01000007">
    <property type="protein sequence ID" value="RCX01220.1"/>
    <property type="molecule type" value="Genomic_DNA"/>
</dbReference>
<reference evidence="5 6" key="1">
    <citation type="submission" date="2018-07" db="EMBL/GenBank/DDBJ databases">
        <title>Genomic Encyclopedia of Type Strains, Phase IV (KMG-IV): sequencing the most valuable type-strain genomes for metagenomic binning, comparative biology and taxonomic classification.</title>
        <authorList>
            <person name="Goeker M."/>
        </authorList>
    </citation>
    <scope>NUCLEOTIDE SEQUENCE [LARGE SCALE GENOMIC DNA]</scope>
    <source>
        <strain evidence="5 6">DSM 21410</strain>
    </source>
</reference>
<proteinExistence type="predicted"/>
<gene>
    <name evidence="5" type="ORF">DES35_10733</name>
</gene>
<name>A0A368ZW37_9FLAO</name>
<comment type="caution">
    <text evidence="5">The sequence shown here is derived from an EMBL/GenBank/DDBJ whole genome shotgun (WGS) entry which is preliminary data.</text>
</comment>
<dbReference type="EC" id="2.4.2.3" evidence="1"/>
<evidence type="ECO:0000313" key="6">
    <source>
        <dbReference type="Proteomes" id="UP000253517"/>
    </source>
</evidence>
<dbReference type="GO" id="GO:0009116">
    <property type="term" value="P:nucleoside metabolic process"/>
    <property type="evidence" value="ECO:0007669"/>
    <property type="project" value="InterPro"/>
</dbReference>
<sequence>MLHLSEIILNDDHSVYHLHLHPGEISDLIITVGDPGRVEQVVQHFESIRVKRQYREFYTITGTFAGRPMTVISTGIGTDNVDIVLNELDILTNVLLPERVPHPFPRSLIICRMGTSGAIRSNYPVGTLLVSTSAWGIDGLQTGYDFGNLRELAPGVMAYHAIGDERLVEIFTNEGFIPGITLTASGFYGPQGRSIRIPSKLSALRSEADFVSDLGLTNIEMETAGIYALSRLLGHRAVSLNAILANRITGEFSSKPEEVVDKMIKKGLQILSTL</sequence>
<dbReference type="CDD" id="cd00436">
    <property type="entry name" value="UP_TbUP-like"/>
    <property type="match status" value="1"/>
</dbReference>
<dbReference type="InterPro" id="IPR035994">
    <property type="entry name" value="Nucleoside_phosphorylase_sf"/>
</dbReference>
<dbReference type="GO" id="GO:0004850">
    <property type="term" value="F:uridine phosphorylase activity"/>
    <property type="evidence" value="ECO:0007669"/>
    <property type="project" value="UniProtKB-EC"/>
</dbReference>
<organism evidence="5 6">
    <name type="scientific">Schleiferia thermophila</name>
    <dbReference type="NCBI Taxonomy" id="884107"/>
    <lineage>
        <taxon>Bacteria</taxon>
        <taxon>Pseudomonadati</taxon>
        <taxon>Bacteroidota</taxon>
        <taxon>Flavobacteriia</taxon>
        <taxon>Flavobacteriales</taxon>
        <taxon>Schleiferiaceae</taxon>
        <taxon>Schleiferia</taxon>
    </lineage>
</organism>
<dbReference type="AlphaFoldDB" id="A0A368ZW37"/>
<dbReference type="GO" id="GO:0005829">
    <property type="term" value="C:cytosol"/>
    <property type="evidence" value="ECO:0007669"/>
    <property type="project" value="TreeGrafter"/>
</dbReference>
<dbReference type="Proteomes" id="UP000253517">
    <property type="component" value="Unassembled WGS sequence"/>
</dbReference>
<keyword evidence="6" id="KW-1185">Reference proteome</keyword>
<dbReference type="InterPro" id="IPR000845">
    <property type="entry name" value="Nucleoside_phosphorylase_d"/>
</dbReference>
<dbReference type="PANTHER" id="PTHR43691">
    <property type="entry name" value="URIDINE PHOSPHORYLASE"/>
    <property type="match status" value="1"/>
</dbReference>
<evidence type="ECO:0000313" key="5">
    <source>
        <dbReference type="EMBL" id="RCX01220.1"/>
    </source>
</evidence>
<evidence type="ECO:0000259" key="4">
    <source>
        <dbReference type="Pfam" id="PF01048"/>
    </source>
</evidence>
<dbReference type="PANTHER" id="PTHR43691:SF11">
    <property type="entry name" value="FI09636P-RELATED"/>
    <property type="match status" value="1"/>
</dbReference>
<accession>A0A368ZW37</accession>
<dbReference type="Pfam" id="PF01048">
    <property type="entry name" value="PNP_UDP_1"/>
    <property type="match status" value="1"/>
</dbReference>
<dbReference type="Gene3D" id="3.40.50.1580">
    <property type="entry name" value="Nucleoside phosphorylase domain"/>
    <property type="match status" value="1"/>
</dbReference>